<dbReference type="AlphaFoldDB" id="A0A7W8D2R3"/>
<evidence type="ECO:0000313" key="3">
    <source>
        <dbReference type="EMBL" id="MBB5185684.1"/>
    </source>
</evidence>
<reference evidence="3 4" key="1">
    <citation type="submission" date="2020-08" db="EMBL/GenBank/DDBJ databases">
        <title>Genomic Encyclopedia of Type Strains, Phase IV (KMG-IV): sequencing the most valuable type-strain genomes for metagenomic binning, comparative biology and taxonomic classification.</title>
        <authorList>
            <person name="Goeker M."/>
        </authorList>
    </citation>
    <scope>NUCLEOTIDE SEQUENCE [LARGE SCALE GENOMIC DNA]</scope>
    <source>
        <strain evidence="3 4">DSM 26963</strain>
    </source>
</reference>
<dbReference type="EMBL" id="JACHHD010000022">
    <property type="protein sequence ID" value="MBB5185684.1"/>
    <property type="molecule type" value="Genomic_DNA"/>
</dbReference>
<protein>
    <recommendedName>
        <fullName evidence="5">ATPase</fullName>
    </recommendedName>
</protein>
<gene>
    <name evidence="3" type="ORF">HNQ43_001762</name>
</gene>
<dbReference type="SUPFAM" id="SSF52540">
    <property type="entry name" value="P-loop containing nucleoside triphosphate hydrolases"/>
    <property type="match status" value="1"/>
</dbReference>
<evidence type="ECO:0008006" key="5">
    <source>
        <dbReference type="Google" id="ProtNLM"/>
    </source>
</evidence>
<dbReference type="Pfam" id="PF13635">
    <property type="entry name" value="DUF4143"/>
    <property type="match status" value="1"/>
</dbReference>
<sequence length="438" mass="50472">MLYRKIETVIEEHFQSQSKKVLLIDGARQVGKTTIIRYVGQKLFENFIEINMVEDVLGNQLFSNVKTVEDFYLQVSMLAGDKMKEKENTLIFIDEIQAYPHLLTLLKFLSQDNHFTFIASGSLLGVALQETTSIPMGSIRKVRMFPLDFEEFLYANGLNKIFLSNIRKKFENLETLDETTHHKMMDLFKKYLLIGGLPYAVNAFLETKNIQAVREIQNEIHDYYAVDASKYDVDNKLKIRRIYDLIPSNMENKKKRIIVKEIENKKGKTFNDYSDDFEYLIGAGIALNVQAISNLTFPLIESAGKNLMKLYLNDVGILTGILYRNNIRAILDDQKSINLGSVYETVIASELIAHGHKLFYYDNRNKGEVDYLIDDYDSLSVVPIEVKSGKDYTVHSALNTFVQNEEYGVKKAIVLSNERQITVKGKIIYLPIYYLMFL</sequence>
<proteinExistence type="predicted"/>
<dbReference type="PANTHER" id="PTHR33295:SF7">
    <property type="entry name" value="ATPASE"/>
    <property type="match status" value="1"/>
</dbReference>
<dbReference type="Pfam" id="PF13173">
    <property type="entry name" value="AAA_14"/>
    <property type="match status" value="1"/>
</dbReference>
<dbReference type="InterPro" id="IPR025420">
    <property type="entry name" value="DUF4143"/>
</dbReference>
<name>A0A7W8D2R3_9FIRM</name>
<evidence type="ECO:0000259" key="1">
    <source>
        <dbReference type="Pfam" id="PF13173"/>
    </source>
</evidence>
<accession>A0A7W8D2R3</accession>
<comment type="caution">
    <text evidence="3">The sequence shown here is derived from an EMBL/GenBank/DDBJ whole genome shotgun (WGS) entry which is preliminary data.</text>
</comment>
<feature type="domain" description="DUF4143" evidence="2">
    <location>
        <begin position="227"/>
        <end position="389"/>
    </location>
</feature>
<dbReference type="Proteomes" id="UP000521313">
    <property type="component" value="Unassembled WGS sequence"/>
</dbReference>
<dbReference type="RefSeq" id="WP_183376870.1">
    <property type="nucleotide sequence ID" value="NZ_JACHHD010000022.1"/>
</dbReference>
<feature type="domain" description="AAA" evidence="1">
    <location>
        <begin position="19"/>
        <end position="153"/>
    </location>
</feature>
<organism evidence="3 4">
    <name type="scientific">Faecalicoccus acidiformans</name>
    <dbReference type="NCBI Taxonomy" id="915173"/>
    <lineage>
        <taxon>Bacteria</taxon>
        <taxon>Bacillati</taxon>
        <taxon>Bacillota</taxon>
        <taxon>Erysipelotrichia</taxon>
        <taxon>Erysipelotrichales</taxon>
        <taxon>Erysipelotrichaceae</taxon>
        <taxon>Faecalicoccus</taxon>
    </lineage>
</organism>
<dbReference type="Gene3D" id="3.40.50.300">
    <property type="entry name" value="P-loop containing nucleotide triphosphate hydrolases"/>
    <property type="match status" value="1"/>
</dbReference>
<dbReference type="InterPro" id="IPR027417">
    <property type="entry name" value="P-loop_NTPase"/>
</dbReference>
<evidence type="ECO:0000313" key="4">
    <source>
        <dbReference type="Proteomes" id="UP000521313"/>
    </source>
</evidence>
<evidence type="ECO:0000259" key="2">
    <source>
        <dbReference type="Pfam" id="PF13635"/>
    </source>
</evidence>
<dbReference type="InterPro" id="IPR041682">
    <property type="entry name" value="AAA_14"/>
</dbReference>
<dbReference type="PANTHER" id="PTHR33295">
    <property type="entry name" value="ATPASE"/>
    <property type="match status" value="1"/>
</dbReference>